<reference evidence="1 2" key="1">
    <citation type="submission" date="2019-02" db="EMBL/GenBank/DDBJ databases">
        <title>Deep-cultivation of Planctomycetes and their phenomic and genomic characterization uncovers novel biology.</title>
        <authorList>
            <person name="Wiegand S."/>
            <person name="Jogler M."/>
            <person name="Boedeker C."/>
            <person name="Pinto D."/>
            <person name="Vollmers J."/>
            <person name="Rivas-Marin E."/>
            <person name="Kohn T."/>
            <person name="Peeters S.H."/>
            <person name="Heuer A."/>
            <person name="Rast P."/>
            <person name="Oberbeckmann S."/>
            <person name="Bunk B."/>
            <person name="Jeske O."/>
            <person name="Meyerdierks A."/>
            <person name="Storesund J.E."/>
            <person name="Kallscheuer N."/>
            <person name="Luecker S."/>
            <person name="Lage O.M."/>
            <person name="Pohl T."/>
            <person name="Merkel B.J."/>
            <person name="Hornburger P."/>
            <person name="Mueller R.-W."/>
            <person name="Bruemmer F."/>
            <person name="Labrenz M."/>
            <person name="Spormann A.M."/>
            <person name="Op den Camp H."/>
            <person name="Overmann J."/>
            <person name="Amann R."/>
            <person name="Jetten M.S.M."/>
            <person name="Mascher T."/>
            <person name="Medema M.H."/>
            <person name="Devos D.P."/>
            <person name="Kaster A.-K."/>
            <person name="Ovreas L."/>
            <person name="Rohde M."/>
            <person name="Galperin M.Y."/>
            <person name="Jogler C."/>
        </authorList>
    </citation>
    <scope>NUCLEOTIDE SEQUENCE [LARGE SCALE GENOMIC DNA]</scope>
    <source>
        <strain evidence="1 2">KS4</strain>
    </source>
</reference>
<accession>A0A517YPW8</accession>
<protein>
    <submittedName>
        <fullName evidence="1">Uncharacterized protein</fullName>
    </submittedName>
</protein>
<proteinExistence type="predicted"/>
<evidence type="ECO:0000313" key="2">
    <source>
        <dbReference type="Proteomes" id="UP000317369"/>
    </source>
</evidence>
<dbReference type="Proteomes" id="UP000317369">
    <property type="component" value="Chromosome"/>
</dbReference>
<dbReference type="AlphaFoldDB" id="A0A517YPW8"/>
<organism evidence="1 2">
    <name type="scientific">Poriferisphaera corsica</name>
    <dbReference type="NCBI Taxonomy" id="2528020"/>
    <lineage>
        <taxon>Bacteria</taxon>
        <taxon>Pseudomonadati</taxon>
        <taxon>Planctomycetota</taxon>
        <taxon>Phycisphaerae</taxon>
        <taxon>Phycisphaerales</taxon>
        <taxon>Phycisphaeraceae</taxon>
        <taxon>Poriferisphaera</taxon>
    </lineage>
</organism>
<gene>
    <name evidence="1" type="ORF">KS4_02970</name>
</gene>
<name>A0A517YPW8_9BACT</name>
<sequence>MLRKLIIDLSSEQAANRRKILILAILTFVALC</sequence>
<evidence type="ECO:0000313" key="1">
    <source>
        <dbReference type="EMBL" id="QDU32266.1"/>
    </source>
</evidence>
<dbReference type="KEGG" id="pcor:KS4_02970"/>
<keyword evidence="2" id="KW-1185">Reference proteome</keyword>
<dbReference type="EMBL" id="CP036425">
    <property type="protein sequence ID" value="QDU32266.1"/>
    <property type="molecule type" value="Genomic_DNA"/>
</dbReference>